<evidence type="ECO:0000313" key="1">
    <source>
        <dbReference type="EMBL" id="CAG8662953.1"/>
    </source>
</evidence>
<dbReference type="AlphaFoldDB" id="A0A9N9HC93"/>
<reference evidence="1" key="1">
    <citation type="submission" date="2021-06" db="EMBL/GenBank/DDBJ databases">
        <authorList>
            <person name="Kallberg Y."/>
            <person name="Tangrot J."/>
            <person name="Rosling A."/>
        </authorList>
    </citation>
    <scope>NUCLEOTIDE SEQUENCE</scope>
    <source>
        <strain evidence="1">AZ414A</strain>
    </source>
</reference>
<dbReference type="Proteomes" id="UP000789706">
    <property type="component" value="Unassembled WGS sequence"/>
</dbReference>
<sequence>QIRDELMALAGDVQLVVDNTGAYAILGDSATNLMESVSDDTLLPYVMNVMTASEEGYDLTKDMSDSDISGLLS</sequence>
<evidence type="ECO:0000313" key="2">
    <source>
        <dbReference type="Proteomes" id="UP000789706"/>
    </source>
</evidence>
<feature type="non-terminal residue" evidence="1">
    <location>
        <position position="73"/>
    </location>
</feature>
<feature type="non-terminal residue" evidence="1">
    <location>
        <position position="1"/>
    </location>
</feature>
<keyword evidence="2" id="KW-1185">Reference proteome</keyword>
<accession>A0A9N9HC93</accession>
<name>A0A9N9HC93_9GLOM</name>
<gene>
    <name evidence="1" type="ORF">DEBURN_LOCUS11821</name>
</gene>
<dbReference type="OrthoDB" id="2482342at2759"/>
<dbReference type="EMBL" id="CAJVPK010008767">
    <property type="protein sequence ID" value="CAG8662953.1"/>
    <property type="molecule type" value="Genomic_DNA"/>
</dbReference>
<proteinExistence type="predicted"/>
<comment type="caution">
    <text evidence="1">The sequence shown here is derived from an EMBL/GenBank/DDBJ whole genome shotgun (WGS) entry which is preliminary data.</text>
</comment>
<organism evidence="1 2">
    <name type="scientific">Diversispora eburnea</name>
    <dbReference type="NCBI Taxonomy" id="1213867"/>
    <lineage>
        <taxon>Eukaryota</taxon>
        <taxon>Fungi</taxon>
        <taxon>Fungi incertae sedis</taxon>
        <taxon>Mucoromycota</taxon>
        <taxon>Glomeromycotina</taxon>
        <taxon>Glomeromycetes</taxon>
        <taxon>Diversisporales</taxon>
        <taxon>Diversisporaceae</taxon>
        <taxon>Diversispora</taxon>
    </lineage>
</organism>
<protein>
    <submittedName>
        <fullName evidence="1">9900_t:CDS:1</fullName>
    </submittedName>
</protein>